<dbReference type="SUPFAM" id="SSF52279">
    <property type="entry name" value="Beta-D-glucan exohydrolase, C-terminal domain"/>
    <property type="match status" value="1"/>
</dbReference>
<gene>
    <name evidence="8" type="ORF">U725_01986</name>
</gene>
<name>A0A084A992_LACLC</name>
<dbReference type="Pfam" id="PF01915">
    <property type="entry name" value="Glyco_hydro_3_C"/>
    <property type="match status" value="1"/>
</dbReference>
<keyword evidence="6" id="KW-0326">Glycosidase</keyword>
<evidence type="ECO:0000256" key="6">
    <source>
        <dbReference type="ARBA" id="ARBA00023295"/>
    </source>
</evidence>
<evidence type="ECO:0000256" key="5">
    <source>
        <dbReference type="ARBA" id="ARBA00022801"/>
    </source>
</evidence>
<feature type="domain" description="Fibronectin type III-like" evidence="7">
    <location>
        <begin position="628"/>
        <end position="697"/>
    </location>
</feature>
<dbReference type="SMART" id="SM01217">
    <property type="entry name" value="Fn3_like"/>
    <property type="match status" value="1"/>
</dbReference>
<evidence type="ECO:0000259" key="7">
    <source>
        <dbReference type="SMART" id="SM01217"/>
    </source>
</evidence>
<dbReference type="InterPro" id="IPR017853">
    <property type="entry name" value="GH"/>
</dbReference>
<dbReference type="PANTHER" id="PTHR30620:SF16">
    <property type="entry name" value="LYSOSOMAL BETA GLUCOSIDASE"/>
    <property type="match status" value="1"/>
</dbReference>
<dbReference type="PATRIC" id="fig|1415168.3.peg.2061"/>
<sequence>MKEKELWNLFQSMTLAEKLGQMTQTTGEYFVGKEFAEELVVTGPAMEEMGFDSENIHRVGSVLDVSSSQAINAVQRAYLEKSRLGIPLMFMHDAIHGYRTIFPIPLALASTFNTKLIEKVGHLTGQELVATGIKVNFSPMVDLVRDARWGRVMESFGEDSILSGRLGRAMIEGYQGSADGTIGKQNVIACLKHFVAYGAPDGGRDYASVDMSKKELFGFYAKSFEIALMAFPRMVMASFNSFNGEPVTASSYLLEEVLRQKFAFTDLLISDWGAVSELKNHGIAANDKEAGYLALNAGIEIEMVSNTFLKYGEEYLSRKPSLIEKINQAVWDFLNLKNEFGLFEHPYVDENEEQKVIRSKKIVNAACEISEASCVLLKNENDLLPLKKEDTLLIIGPFAKTQDLLGNWNCKGKAAETISVEQGFKNLASNVHAYKYLDEVPEELLEKSDNVLVTIGERWDKSGEGHSSVDLEIDTAQQSLIYDLKAMGKKVIGLGFSGRPMALGAVIDDLDALLWTWYLGNEAGNAIANLILGIKSPTGRLAMSFPRVSAQVPLRYNELGSGRPANDSTYSSRYQDLPIGPLFPFGYGLRYGRVKIAKVELSSSVISDDNPLNISLELTNNSEYDTSESIILFMEDSISKIVRPVRELIDFQCIALKKGENRKVEFVVQTSDLAYINNEEKKVFENGTINFYINDLNKKVANVEVQNRREGIYK</sequence>
<dbReference type="InterPro" id="IPR036962">
    <property type="entry name" value="Glyco_hydro_3_N_sf"/>
</dbReference>
<dbReference type="GO" id="GO:0008422">
    <property type="term" value="F:beta-glucosidase activity"/>
    <property type="evidence" value="ECO:0007669"/>
    <property type="project" value="UniProtKB-EC"/>
</dbReference>
<dbReference type="InterPro" id="IPR036881">
    <property type="entry name" value="Glyco_hydro_3_C_sf"/>
</dbReference>
<evidence type="ECO:0000256" key="1">
    <source>
        <dbReference type="ARBA" id="ARBA00000448"/>
    </source>
</evidence>
<evidence type="ECO:0000256" key="3">
    <source>
        <dbReference type="ARBA" id="ARBA00012744"/>
    </source>
</evidence>
<dbReference type="GO" id="GO:0009251">
    <property type="term" value="P:glucan catabolic process"/>
    <property type="evidence" value="ECO:0007669"/>
    <property type="project" value="TreeGrafter"/>
</dbReference>
<comment type="similarity">
    <text evidence="2">Belongs to the glycosyl hydrolase 3 family.</text>
</comment>
<dbReference type="EMBL" id="AZSI01000105">
    <property type="protein sequence ID" value="KEY61871.1"/>
    <property type="molecule type" value="Genomic_DNA"/>
</dbReference>
<dbReference type="PRINTS" id="PR00133">
    <property type="entry name" value="GLHYDRLASE3"/>
</dbReference>
<dbReference type="InterPro" id="IPR013783">
    <property type="entry name" value="Ig-like_fold"/>
</dbReference>
<evidence type="ECO:0000313" key="8">
    <source>
        <dbReference type="EMBL" id="KEY61871.1"/>
    </source>
</evidence>
<dbReference type="InterPro" id="IPR051915">
    <property type="entry name" value="Cellulose_Degrad_GH3"/>
</dbReference>
<dbReference type="InterPro" id="IPR002772">
    <property type="entry name" value="Glyco_hydro_3_C"/>
</dbReference>
<dbReference type="InterPro" id="IPR026891">
    <property type="entry name" value="Fn3-like"/>
</dbReference>
<dbReference type="Pfam" id="PF14310">
    <property type="entry name" value="Fn3-like"/>
    <property type="match status" value="1"/>
</dbReference>
<dbReference type="EC" id="3.2.1.21" evidence="3"/>
<keyword evidence="4" id="KW-0732">Signal</keyword>
<dbReference type="Pfam" id="PF00933">
    <property type="entry name" value="Glyco_hydro_3"/>
    <property type="match status" value="1"/>
</dbReference>
<dbReference type="PANTHER" id="PTHR30620">
    <property type="entry name" value="PERIPLASMIC BETA-GLUCOSIDASE-RELATED"/>
    <property type="match status" value="1"/>
</dbReference>
<comment type="catalytic activity">
    <reaction evidence="1">
        <text>Hydrolysis of terminal, non-reducing beta-D-glucosyl residues with release of beta-D-glucose.</text>
        <dbReference type="EC" id="3.2.1.21"/>
    </reaction>
</comment>
<reference evidence="8 9" key="1">
    <citation type="submission" date="2014-06" db="EMBL/GenBank/DDBJ databases">
        <title>Draft genome sequence of the putrescine producing strain Lactococcus lactis subsp cremoris GE214.</title>
        <authorList>
            <person name="Ladero V."/>
            <person name="Linares D.M."/>
            <person name="del Rio B."/>
            <person name="Mayo B."/>
            <person name="Martin M.C."/>
            <person name="Fernandez M."/>
            <person name="Alvarez M.A."/>
        </authorList>
    </citation>
    <scope>NUCLEOTIDE SEQUENCE [LARGE SCALE GENOMIC DNA]</scope>
    <source>
        <strain evidence="8 9">GE214</strain>
    </source>
</reference>
<dbReference type="InterPro" id="IPR001764">
    <property type="entry name" value="Glyco_hydro_3_N"/>
</dbReference>
<evidence type="ECO:0000256" key="2">
    <source>
        <dbReference type="ARBA" id="ARBA00005336"/>
    </source>
</evidence>
<evidence type="ECO:0000256" key="4">
    <source>
        <dbReference type="ARBA" id="ARBA00022729"/>
    </source>
</evidence>
<dbReference type="Gene3D" id="2.60.40.10">
    <property type="entry name" value="Immunoglobulins"/>
    <property type="match status" value="1"/>
</dbReference>
<dbReference type="Gene3D" id="3.40.50.1700">
    <property type="entry name" value="Glycoside hydrolase family 3 C-terminal domain"/>
    <property type="match status" value="1"/>
</dbReference>
<comment type="caution">
    <text evidence="8">The sequence shown here is derived from an EMBL/GenBank/DDBJ whole genome shotgun (WGS) entry which is preliminary data.</text>
</comment>
<dbReference type="Proteomes" id="UP000028401">
    <property type="component" value="Unassembled WGS sequence"/>
</dbReference>
<accession>A0A084A992</accession>
<keyword evidence="5" id="KW-0378">Hydrolase</keyword>
<protein>
    <recommendedName>
        <fullName evidence="3">beta-glucosidase</fullName>
        <ecNumber evidence="3">3.2.1.21</ecNumber>
    </recommendedName>
</protein>
<dbReference type="RefSeq" id="WP_042748619.1">
    <property type="nucleotide sequence ID" value="NZ_AZSI01000105.1"/>
</dbReference>
<dbReference type="Gene3D" id="3.20.20.300">
    <property type="entry name" value="Glycoside hydrolase, family 3, N-terminal domain"/>
    <property type="match status" value="1"/>
</dbReference>
<evidence type="ECO:0000313" key="9">
    <source>
        <dbReference type="Proteomes" id="UP000028401"/>
    </source>
</evidence>
<organism evidence="8 9">
    <name type="scientific">Lactococcus cremoris subsp. cremoris GE214</name>
    <dbReference type="NCBI Taxonomy" id="1415168"/>
    <lineage>
        <taxon>Bacteria</taxon>
        <taxon>Bacillati</taxon>
        <taxon>Bacillota</taxon>
        <taxon>Bacilli</taxon>
        <taxon>Lactobacillales</taxon>
        <taxon>Streptococcaceae</taxon>
        <taxon>Lactococcus</taxon>
        <taxon>Lactococcus cremoris subsp. cremoris</taxon>
    </lineage>
</organism>
<dbReference type="SUPFAM" id="SSF51445">
    <property type="entry name" value="(Trans)glycosidases"/>
    <property type="match status" value="1"/>
</dbReference>
<dbReference type="AlphaFoldDB" id="A0A084A992"/>
<proteinExistence type="inferred from homology"/>